<comment type="caution">
    <text evidence="2">The sequence shown here is derived from an EMBL/GenBank/DDBJ whole genome shotgun (WGS) entry which is preliminary data.</text>
</comment>
<feature type="signal peptide" evidence="1">
    <location>
        <begin position="1"/>
        <end position="21"/>
    </location>
</feature>
<dbReference type="Proteomes" id="UP000783686">
    <property type="component" value="Unassembled WGS sequence"/>
</dbReference>
<dbReference type="OrthoDB" id="10361344at2759"/>
<dbReference type="EMBL" id="CAJFDH010000005">
    <property type="protein sequence ID" value="CAD5223484.1"/>
    <property type="molecule type" value="Genomic_DNA"/>
</dbReference>
<name>A0A811L8L4_9BILA</name>
<gene>
    <name evidence="2" type="ORF">BOKJ2_LOCUS10254</name>
</gene>
<accession>A0A811L8L4</accession>
<dbReference type="EMBL" id="CAJFCW020000005">
    <property type="protein sequence ID" value="CAG9118001.1"/>
    <property type="molecule type" value="Genomic_DNA"/>
</dbReference>
<evidence type="ECO:0000313" key="2">
    <source>
        <dbReference type="EMBL" id="CAD5223484.1"/>
    </source>
</evidence>
<evidence type="ECO:0000256" key="1">
    <source>
        <dbReference type="SAM" id="SignalP"/>
    </source>
</evidence>
<sequence length="107" mass="11885">MSSINLIKCLFLACFIKFSIEQECADGEEIIISKDVADLRKTCKDGTLQITECLFDGGADKGGFNVAVNQQATVDIFTYGCILKDDEIIPYVTSPLGSFNRARRFFK</sequence>
<feature type="chain" id="PRO_5035595532" evidence="1">
    <location>
        <begin position="22"/>
        <end position="107"/>
    </location>
</feature>
<evidence type="ECO:0000313" key="3">
    <source>
        <dbReference type="Proteomes" id="UP000614601"/>
    </source>
</evidence>
<dbReference type="AlphaFoldDB" id="A0A811L8L4"/>
<organism evidence="2 3">
    <name type="scientific">Bursaphelenchus okinawaensis</name>
    <dbReference type="NCBI Taxonomy" id="465554"/>
    <lineage>
        <taxon>Eukaryota</taxon>
        <taxon>Metazoa</taxon>
        <taxon>Ecdysozoa</taxon>
        <taxon>Nematoda</taxon>
        <taxon>Chromadorea</taxon>
        <taxon>Rhabditida</taxon>
        <taxon>Tylenchina</taxon>
        <taxon>Tylenchomorpha</taxon>
        <taxon>Aphelenchoidea</taxon>
        <taxon>Aphelenchoididae</taxon>
        <taxon>Bursaphelenchus</taxon>
    </lineage>
</organism>
<protein>
    <submittedName>
        <fullName evidence="2">Uncharacterized protein</fullName>
    </submittedName>
</protein>
<proteinExistence type="predicted"/>
<keyword evidence="1" id="KW-0732">Signal</keyword>
<reference evidence="2" key="1">
    <citation type="submission" date="2020-09" db="EMBL/GenBank/DDBJ databases">
        <authorList>
            <person name="Kikuchi T."/>
        </authorList>
    </citation>
    <scope>NUCLEOTIDE SEQUENCE</scope>
    <source>
        <strain evidence="2">SH1</strain>
    </source>
</reference>
<dbReference type="Proteomes" id="UP000614601">
    <property type="component" value="Unassembled WGS sequence"/>
</dbReference>
<keyword evidence="3" id="KW-1185">Reference proteome</keyword>